<name>A0A0F9JAX1_9ZZZZ</name>
<accession>A0A0F9JAX1</accession>
<gene>
    <name evidence="1" type="ORF">LCGC14_1476240</name>
</gene>
<dbReference type="EMBL" id="LAZR01010441">
    <property type="protein sequence ID" value="KKM66934.1"/>
    <property type="molecule type" value="Genomic_DNA"/>
</dbReference>
<protein>
    <submittedName>
        <fullName evidence="1">Uncharacterized protein</fullName>
    </submittedName>
</protein>
<sequence length="375" mass="40877">MPSKTSVHIRSPWPPHARLAQVAVKDLSYSFMLMESGTASFELPTSDPNLADYAHLFQVGMMISIERNDGLMPWVGWLSAEDGVSGGGAAAFDAEDHIGVLFEKARNAKSQTENLLGAAEHIRRAVASANRQGHPPLLIGLDLNEGGPLIAYTPQAEYLDDLLRRMSEASGWEWGLRFEVTEGRALTTLEWRKRRGLDLSAAVIWEEGKHFEQARYRRKASAFISSTLAVGGTGNFRTRQAVTNVRAAADDDAIGLRPAPEPVTDEQPFPSLQGTRVMIFPNVSNDDALAASAQREQDSPEHVREQVSFSLVEDAINLTSPPAPGDVVTVRFSDILTGAAVTRQVRLLGLQLNPEKGTIDVECKVERKEVAGAKA</sequence>
<dbReference type="AlphaFoldDB" id="A0A0F9JAX1"/>
<reference evidence="1" key="1">
    <citation type="journal article" date="2015" name="Nature">
        <title>Complex archaea that bridge the gap between prokaryotes and eukaryotes.</title>
        <authorList>
            <person name="Spang A."/>
            <person name="Saw J.H."/>
            <person name="Jorgensen S.L."/>
            <person name="Zaremba-Niedzwiedzka K."/>
            <person name="Martijn J."/>
            <person name="Lind A.E."/>
            <person name="van Eijk R."/>
            <person name="Schleper C."/>
            <person name="Guy L."/>
            <person name="Ettema T.J."/>
        </authorList>
    </citation>
    <scope>NUCLEOTIDE SEQUENCE</scope>
</reference>
<organism evidence="1">
    <name type="scientific">marine sediment metagenome</name>
    <dbReference type="NCBI Taxonomy" id="412755"/>
    <lineage>
        <taxon>unclassified sequences</taxon>
        <taxon>metagenomes</taxon>
        <taxon>ecological metagenomes</taxon>
    </lineage>
</organism>
<comment type="caution">
    <text evidence="1">The sequence shown here is derived from an EMBL/GenBank/DDBJ whole genome shotgun (WGS) entry which is preliminary data.</text>
</comment>
<proteinExistence type="predicted"/>
<evidence type="ECO:0000313" key="1">
    <source>
        <dbReference type="EMBL" id="KKM66934.1"/>
    </source>
</evidence>